<keyword evidence="2" id="KW-0413">Isomerase</keyword>
<sequence>MKFALCNEVLQPLSFAQQCKLAADLGYDGLEVAPFTLAADPMTLTDADAAAFRKTAADHGLAIFGLHWLLVAPTGLSIVDADDKVRGRTMDVMERLCELCKLLGGSYLVHGSPKQRSVPPGSTGSEAWDRARECLATAAFTARECGVTYCIEPLAQRETDLLNTVADAARMVREVDNPAFKTMIDCSAAGLAETEEVHALMSKWMPQDVIGHVQVNDPNRRGPGQGELDFGPIVRTLLQMHDLGYFPGIVAVEPFDYVPDGPGSAARAIGYLRGIVSGLRHRV</sequence>
<evidence type="ECO:0000259" key="1">
    <source>
        <dbReference type="Pfam" id="PF01261"/>
    </source>
</evidence>
<dbReference type="PANTHER" id="PTHR12110">
    <property type="entry name" value="HYDROXYPYRUVATE ISOMERASE"/>
    <property type="match status" value="1"/>
</dbReference>
<comment type="caution">
    <text evidence="2">The sequence shown here is derived from an EMBL/GenBank/DDBJ whole genome shotgun (WGS) entry which is preliminary data.</text>
</comment>
<dbReference type="InterPro" id="IPR013022">
    <property type="entry name" value="Xyl_isomerase-like_TIM-brl"/>
</dbReference>
<evidence type="ECO:0000313" key="3">
    <source>
        <dbReference type="Proteomes" id="UP000318199"/>
    </source>
</evidence>
<dbReference type="InterPro" id="IPR050312">
    <property type="entry name" value="IolE/XylAMocC-like"/>
</dbReference>
<proteinExistence type="predicted"/>
<dbReference type="InterPro" id="IPR036237">
    <property type="entry name" value="Xyl_isomerase-like_sf"/>
</dbReference>
<dbReference type="Pfam" id="PF01261">
    <property type="entry name" value="AP_endonuc_2"/>
    <property type="match status" value="1"/>
</dbReference>
<dbReference type="SUPFAM" id="SSF51658">
    <property type="entry name" value="Xylose isomerase-like"/>
    <property type="match status" value="1"/>
</dbReference>
<feature type="domain" description="Xylose isomerase-like TIM barrel" evidence="1">
    <location>
        <begin position="20"/>
        <end position="273"/>
    </location>
</feature>
<dbReference type="AlphaFoldDB" id="A0A562ZK23"/>
<name>A0A562ZK23_9BURK</name>
<dbReference type="Proteomes" id="UP000318199">
    <property type="component" value="Unassembled WGS sequence"/>
</dbReference>
<reference evidence="2 3" key="1">
    <citation type="submission" date="2019-07" db="EMBL/GenBank/DDBJ databases">
        <title>Caenimonas sedimenti sp. nov., isolated from activated sludge.</title>
        <authorList>
            <person name="Xu J."/>
        </authorList>
    </citation>
    <scope>NUCLEOTIDE SEQUENCE [LARGE SCALE GENOMIC DNA]</scope>
    <source>
        <strain evidence="2 3">HX-9-20</strain>
    </source>
</reference>
<keyword evidence="3" id="KW-1185">Reference proteome</keyword>
<evidence type="ECO:0000313" key="2">
    <source>
        <dbReference type="EMBL" id="TWO68534.1"/>
    </source>
</evidence>
<accession>A0A562ZK23</accession>
<dbReference type="GO" id="GO:0016853">
    <property type="term" value="F:isomerase activity"/>
    <property type="evidence" value="ECO:0007669"/>
    <property type="project" value="UniProtKB-KW"/>
</dbReference>
<organism evidence="2 3">
    <name type="scientific">Caenimonas sedimenti</name>
    <dbReference type="NCBI Taxonomy" id="2596921"/>
    <lineage>
        <taxon>Bacteria</taxon>
        <taxon>Pseudomonadati</taxon>
        <taxon>Pseudomonadota</taxon>
        <taxon>Betaproteobacteria</taxon>
        <taxon>Burkholderiales</taxon>
        <taxon>Comamonadaceae</taxon>
        <taxon>Caenimonas</taxon>
    </lineage>
</organism>
<dbReference type="PANTHER" id="PTHR12110:SF21">
    <property type="entry name" value="XYLOSE ISOMERASE-LIKE TIM BARREL DOMAIN-CONTAINING PROTEIN"/>
    <property type="match status" value="1"/>
</dbReference>
<dbReference type="OrthoDB" id="9779184at2"/>
<dbReference type="EMBL" id="VOBQ01000019">
    <property type="protein sequence ID" value="TWO68534.1"/>
    <property type="molecule type" value="Genomic_DNA"/>
</dbReference>
<protein>
    <submittedName>
        <fullName evidence="2">Sugar phosphate isomerase/epimerase</fullName>
    </submittedName>
</protein>
<dbReference type="Gene3D" id="3.20.20.150">
    <property type="entry name" value="Divalent-metal-dependent TIM barrel enzymes"/>
    <property type="match status" value="1"/>
</dbReference>
<gene>
    <name evidence="2" type="ORF">FN976_22510</name>
</gene>